<keyword evidence="3" id="KW-1185">Reference proteome</keyword>
<accession>A0A0S2FAK6</accession>
<organism evidence="2 3">
    <name type="scientific">Lysobacter antibioticus</name>
    <dbReference type="NCBI Taxonomy" id="84531"/>
    <lineage>
        <taxon>Bacteria</taxon>
        <taxon>Pseudomonadati</taxon>
        <taxon>Pseudomonadota</taxon>
        <taxon>Gammaproteobacteria</taxon>
        <taxon>Lysobacterales</taxon>
        <taxon>Lysobacteraceae</taxon>
        <taxon>Lysobacter</taxon>
    </lineage>
</organism>
<protein>
    <submittedName>
        <fullName evidence="2">Uncharacterized protein</fullName>
    </submittedName>
</protein>
<dbReference type="KEGG" id="lab:LA76x_2418"/>
<gene>
    <name evidence="2" type="ORF">LA76x_2418</name>
</gene>
<dbReference type="PATRIC" id="fig|84531.8.peg.2427"/>
<dbReference type="AlphaFoldDB" id="A0A0S2FAK6"/>
<evidence type="ECO:0000313" key="2">
    <source>
        <dbReference type="EMBL" id="ALN80548.1"/>
    </source>
</evidence>
<dbReference type="STRING" id="84531.LA76x_2418"/>
<evidence type="ECO:0000313" key="3">
    <source>
        <dbReference type="Proteomes" id="UP000060787"/>
    </source>
</evidence>
<feature type="region of interest" description="Disordered" evidence="1">
    <location>
        <begin position="1"/>
        <end position="32"/>
    </location>
</feature>
<dbReference type="Proteomes" id="UP000060787">
    <property type="component" value="Chromosome"/>
</dbReference>
<dbReference type="EMBL" id="CP011129">
    <property type="protein sequence ID" value="ALN80548.1"/>
    <property type="molecule type" value="Genomic_DNA"/>
</dbReference>
<reference evidence="2 3" key="1">
    <citation type="journal article" date="2015" name="BMC Genomics">
        <title>Comparative genomics and metabolic profiling of the genus Lysobacter.</title>
        <authorList>
            <person name="de Bruijn I."/>
            <person name="Cheng X."/>
            <person name="de Jager V."/>
            <person name="Exposito R.G."/>
            <person name="Watrous J."/>
            <person name="Patel N."/>
            <person name="Postma J."/>
            <person name="Dorrestein P.C."/>
            <person name="Kobayashi D."/>
            <person name="Raaijmakers J.M."/>
        </authorList>
    </citation>
    <scope>NUCLEOTIDE SEQUENCE [LARGE SCALE GENOMIC DNA]</scope>
    <source>
        <strain evidence="2 3">76</strain>
    </source>
</reference>
<proteinExistence type="predicted"/>
<name>A0A0S2FAK6_LYSAN</name>
<evidence type="ECO:0000256" key="1">
    <source>
        <dbReference type="SAM" id="MobiDB-lite"/>
    </source>
</evidence>
<sequence>MALAACGASQSDSPFKELEGASQNAVAAAPPVGATATASTPAAAAPAATAAAACPAQGFDDFLKAYAGDAQTKTRFTLPTVKVVDLVDVGEDTQQRTEQVPGKDYTGFNLAYRDDGFHVVDSAGAVDPKPVAVEVKAEAAEAYFVRYQYGMSEGNSYRFVRRDGCWFLAEDPEPSAP</sequence>